<evidence type="ECO:0000313" key="1">
    <source>
        <dbReference type="EMBL" id="DAD69598.1"/>
    </source>
</evidence>
<reference evidence="1" key="1">
    <citation type="journal article" date="2021" name="Proc. Natl. Acad. Sci. U.S.A.">
        <title>A Catalog of Tens of Thousands of Viruses from Human Metagenomes Reveals Hidden Associations with Chronic Diseases.</title>
        <authorList>
            <person name="Tisza M.J."/>
            <person name="Buck C.B."/>
        </authorList>
    </citation>
    <scope>NUCLEOTIDE SEQUENCE</scope>
    <source>
        <strain evidence="1">Ctbwh6</strain>
    </source>
</reference>
<name>A0A8S5LHW2_9CAUD</name>
<proteinExistence type="predicted"/>
<accession>A0A8S5LHW2</accession>
<sequence length="45" mass="5203">MTRNYQYGKLRSVKSDVSHRKKAVLTLRRMARLAENFFAASGKTD</sequence>
<organism evidence="1">
    <name type="scientific">Myoviridae sp. ctbwh6</name>
    <dbReference type="NCBI Taxonomy" id="2827611"/>
    <lineage>
        <taxon>Viruses</taxon>
        <taxon>Duplodnaviria</taxon>
        <taxon>Heunggongvirae</taxon>
        <taxon>Uroviricota</taxon>
        <taxon>Caudoviricetes</taxon>
    </lineage>
</organism>
<dbReference type="EMBL" id="BK015852">
    <property type="protein sequence ID" value="DAD69598.1"/>
    <property type="molecule type" value="Genomic_DNA"/>
</dbReference>
<protein>
    <recommendedName>
        <fullName evidence="2">Transposase</fullName>
    </recommendedName>
</protein>
<evidence type="ECO:0008006" key="2">
    <source>
        <dbReference type="Google" id="ProtNLM"/>
    </source>
</evidence>